<dbReference type="PIRSF" id="PIRSF015617">
    <property type="entry name" value="Adensltrnsf_CobA"/>
    <property type="match status" value="1"/>
</dbReference>
<evidence type="ECO:0000313" key="2">
    <source>
        <dbReference type="Proteomes" id="UP000070263"/>
    </source>
</evidence>
<dbReference type="AlphaFoldDB" id="A0A133VKG3"/>
<proteinExistence type="predicted"/>
<dbReference type="EMBL" id="LHYE01000023">
    <property type="protein sequence ID" value="KXB06932.1"/>
    <property type="molecule type" value="Genomic_DNA"/>
</dbReference>
<gene>
    <name evidence="1" type="ORF">AKJ51_02420</name>
</gene>
<dbReference type="SUPFAM" id="SSF52540">
    <property type="entry name" value="P-loop containing nucleoside triphosphate hydrolases"/>
    <property type="match status" value="1"/>
</dbReference>
<dbReference type="GO" id="GO:0008817">
    <property type="term" value="F:corrinoid adenosyltransferase activity"/>
    <property type="evidence" value="ECO:0007669"/>
    <property type="project" value="InterPro"/>
</dbReference>
<organism evidence="1 2">
    <name type="scientific">candidate division MSBL1 archaeon SCGC-AAA382A20</name>
    <dbReference type="NCBI Taxonomy" id="1698280"/>
    <lineage>
        <taxon>Archaea</taxon>
        <taxon>Methanobacteriati</taxon>
        <taxon>Methanobacteriota</taxon>
        <taxon>candidate division MSBL1</taxon>
    </lineage>
</organism>
<comment type="caution">
    <text evidence="1">The sequence shown here is derived from an EMBL/GenBank/DDBJ whole genome shotgun (WGS) entry which is preliminary data.</text>
</comment>
<evidence type="ECO:0000313" key="1">
    <source>
        <dbReference type="EMBL" id="KXB06932.1"/>
    </source>
</evidence>
<keyword evidence="2" id="KW-1185">Reference proteome</keyword>
<dbReference type="PANTHER" id="PTHR46638">
    <property type="entry name" value="CORRINOID ADENOSYLTRANSFERASE"/>
    <property type="match status" value="1"/>
</dbReference>
<dbReference type="GO" id="GO:0005524">
    <property type="term" value="F:ATP binding"/>
    <property type="evidence" value="ECO:0007669"/>
    <property type="project" value="InterPro"/>
</dbReference>
<name>A0A133VKG3_9EURY</name>
<sequence length="181" mass="20999">MAEKGKEGNKLIQILTGEGKGKTTAAVGQVIRAIANNRKTFWVYFHKNPEDLEYGELKVLRDLGVKVRGFAKKHPHFYEDSSDEQMREKCLKGLEYLEKIFDKDFYDLVVLDELIISIRDEFLKEEEVIDLLERKPIETDIILTGRDASENLIKIANQANKIKNVKHPYDTKVRDRKGIDY</sequence>
<dbReference type="GO" id="GO:0009236">
    <property type="term" value="P:cobalamin biosynthetic process"/>
    <property type="evidence" value="ECO:0007669"/>
    <property type="project" value="InterPro"/>
</dbReference>
<evidence type="ECO:0008006" key="3">
    <source>
        <dbReference type="Google" id="ProtNLM"/>
    </source>
</evidence>
<dbReference type="InterPro" id="IPR003724">
    <property type="entry name" value="CblAdoTrfase_CobA"/>
</dbReference>
<dbReference type="Gene3D" id="3.40.50.300">
    <property type="entry name" value="P-loop containing nucleotide triphosphate hydrolases"/>
    <property type="match status" value="1"/>
</dbReference>
<dbReference type="Pfam" id="PF02572">
    <property type="entry name" value="CobA_CobO_BtuR"/>
    <property type="match status" value="1"/>
</dbReference>
<reference evidence="1 2" key="1">
    <citation type="journal article" date="2016" name="Sci. Rep.">
        <title>Metabolic traits of an uncultured archaeal lineage -MSBL1- from brine pools of the Red Sea.</title>
        <authorList>
            <person name="Mwirichia R."/>
            <person name="Alam I."/>
            <person name="Rashid M."/>
            <person name="Vinu M."/>
            <person name="Ba-Alawi W."/>
            <person name="Anthony Kamau A."/>
            <person name="Kamanda Ngugi D."/>
            <person name="Goker M."/>
            <person name="Klenk H.P."/>
            <person name="Bajic V."/>
            <person name="Stingl U."/>
        </authorList>
    </citation>
    <scope>NUCLEOTIDE SEQUENCE [LARGE SCALE GENOMIC DNA]</scope>
    <source>
        <strain evidence="1">SCGC-AAA382A20</strain>
    </source>
</reference>
<accession>A0A133VKG3</accession>
<dbReference type="PANTHER" id="PTHR46638:SF1">
    <property type="entry name" value="CORRINOID ADENOSYLTRANSFERASE"/>
    <property type="match status" value="1"/>
</dbReference>
<dbReference type="Proteomes" id="UP000070263">
    <property type="component" value="Unassembled WGS sequence"/>
</dbReference>
<dbReference type="InterPro" id="IPR027417">
    <property type="entry name" value="P-loop_NTPase"/>
</dbReference>
<protein>
    <recommendedName>
        <fullName evidence="3">Cob(I)yrinic acid a,c-diamide adenosyltransferase</fullName>
    </recommendedName>
</protein>